<comment type="subcellular location">
    <subcellularLocation>
        <location evidence="1 7 8">Nucleus</location>
    </subcellularLocation>
</comment>
<gene>
    <name evidence="11" type="ORF">RF11_16087</name>
</gene>
<evidence type="ECO:0000313" key="11">
    <source>
        <dbReference type="EMBL" id="KII65678.1"/>
    </source>
</evidence>
<dbReference type="PROSITE" id="PS00027">
    <property type="entry name" value="HOMEOBOX_1"/>
    <property type="match status" value="1"/>
</dbReference>
<dbReference type="SMART" id="SM00389">
    <property type="entry name" value="HOX"/>
    <property type="match status" value="1"/>
</dbReference>
<dbReference type="Pfam" id="PF00046">
    <property type="entry name" value="Homeodomain"/>
    <property type="match status" value="1"/>
</dbReference>
<evidence type="ECO:0000256" key="4">
    <source>
        <dbReference type="ARBA" id="ARBA00023125"/>
    </source>
</evidence>
<evidence type="ECO:0000256" key="1">
    <source>
        <dbReference type="ARBA" id="ARBA00004123"/>
    </source>
</evidence>
<dbReference type="GO" id="GO:0000981">
    <property type="term" value="F:DNA-binding transcription factor activity, RNA polymerase II-specific"/>
    <property type="evidence" value="ECO:0007669"/>
    <property type="project" value="InterPro"/>
</dbReference>
<dbReference type="InterPro" id="IPR017970">
    <property type="entry name" value="Homeobox_CS"/>
</dbReference>
<dbReference type="OrthoDB" id="6159439at2759"/>
<feature type="region of interest" description="Disordered" evidence="9">
    <location>
        <begin position="258"/>
        <end position="343"/>
    </location>
</feature>
<feature type="DNA-binding region" description="Homeobox" evidence="7">
    <location>
        <begin position="37"/>
        <end position="96"/>
    </location>
</feature>
<evidence type="ECO:0000259" key="10">
    <source>
        <dbReference type="PROSITE" id="PS50071"/>
    </source>
</evidence>
<dbReference type="Proteomes" id="UP000031668">
    <property type="component" value="Unassembled WGS sequence"/>
</dbReference>
<dbReference type="GO" id="GO:0000978">
    <property type="term" value="F:RNA polymerase II cis-regulatory region sequence-specific DNA binding"/>
    <property type="evidence" value="ECO:0007669"/>
    <property type="project" value="TreeGrafter"/>
</dbReference>
<keyword evidence="6 7" id="KW-0539">Nucleus</keyword>
<feature type="region of interest" description="Disordered" evidence="9">
    <location>
        <begin position="21"/>
        <end position="42"/>
    </location>
</feature>
<name>A0A0C2J9A6_THEKT</name>
<keyword evidence="5 7" id="KW-0371">Homeobox</keyword>
<keyword evidence="12" id="KW-1185">Reference proteome</keyword>
<feature type="domain" description="Homeobox" evidence="10">
    <location>
        <begin position="35"/>
        <end position="95"/>
    </location>
</feature>
<evidence type="ECO:0000313" key="12">
    <source>
        <dbReference type="Proteomes" id="UP000031668"/>
    </source>
</evidence>
<feature type="compositionally biased region" description="Polar residues" evidence="9">
    <location>
        <begin position="319"/>
        <end position="333"/>
    </location>
</feature>
<dbReference type="Gene3D" id="1.10.10.60">
    <property type="entry name" value="Homeodomain-like"/>
    <property type="match status" value="1"/>
</dbReference>
<sequence>MNSYPYYDNMNMHYRGEHMPLQEPGMVGNQPDYPRKQRRERTTFTRSQLDVLEDLFQRTRYPDVFMRDDVAKTINLPESRVQVWFKNRRAKFKHKEKPSSANSSTMQMKDQIPKEYTMNKSLPLEKPTQERPSGVEGMQQGMVPHELSTSVIGNNPCEPAQNNEFYNLWRGANSTAQGMQNMIPYNLMMANQWAPTSQSFNMNNPNMYRHMDPHNQMMRNIGNMPPPLTPNFMGQNMMPQGLDPNMFIGANVQDMMDPLMNQNRSGHEIHNTEAGNDRSKHSNEEIKKAATSSTPGGREQKSPSPPPNNSKDKVDMWMNLNQDHPSKSNNNYPNHPKSREQKE</sequence>
<evidence type="ECO:0000256" key="8">
    <source>
        <dbReference type="RuleBase" id="RU000682"/>
    </source>
</evidence>
<dbReference type="PANTHER" id="PTHR45793:SF5">
    <property type="entry name" value="HOMEOTIC PROTEIN OCELLILESS"/>
    <property type="match status" value="1"/>
</dbReference>
<protein>
    <submittedName>
        <fullName evidence="11">Homeobox protein OTX1</fullName>
    </submittedName>
</protein>
<evidence type="ECO:0000256" key="7">
    <source>
        <dbReference type="PROSITE-ProRule" id="PRU00108"/>
    </source>
</evidence>
<dbReference type="GO" id="GO:0007399">
    <property type="term" value="P:nervous system development"/>
    <property type="evidence" value="ECO:0007669"/>
    <property type="project" value="UniProtKB-KW"/>
</dbReference>
<dbReference type="FunFam" id="1.10.10.60:FF:000068">
    <property type="entry name" value="Orthodenticle homeobox 1"/>
    <property type="match status" value="1"/>
</dbReference>
<dbReference type="InterPro" id="IPR009057">
    <property type="entry name" value="Homeodomain-like_sf"/>
</dbReference>
<dbReference type="CDD" id="cd00086">
    <property type="entry name" value="homeodomain"/>
    <property type="match status" value="1"/>
</dbReference>
<dbReference type="PROSITE" id="PS50071">
    <property type="entry name" value="HOMEOBOX_2"/>
    <property type="match status" value="1"/>
</dbReference>
<evidence type="ECO:0000256" key="6">
    <source>
        <dbReference type="ARBA" id="ARBA00023242"/>
    </source>
</evidence>
<evidence type="ECO:0000256" key="3">
    <source>
        <dbReference type="ARBA" id="ARBA00022902"/>
    </source>
</evidence>
<feature type="compositionally biased region" description="Basic and acidic residues" evidence="9">
    <location>
        <begin position="265"/>
        <end position="288"/>
    </location>
</feature>
<dbReference type="EMBL" id="JWZT01003741">
    <property type="protein sequence ID" value="KII65678.1"/>
    <property type="molecule type" value="Genomic_DNA"/>
</dbReference>
<dbReference type="GO" id="GO:0005634">
    <property type="term" value="C:nucleus"/>
    <property type="evidence" value="ECO:0007669"/>
    <property type="project" value="UniProtKB-SubCell"/>
</dbReference>
<dbReference type="GO" id="GO:0045944">
    <property type="term" value="P:positive regulation of transcription by RNA polymerase II"/>
    <property type="evidence" value="ECO:0007669"/>
    <property type="project" value="UniProtKB-ARBA"/>
</dbReference>
<dbReference type="InterPro" id="IPR001356">
    <property type="entry name" value="HD"/>
</dbReference>
<evidence type="ECO:0000256" key="5">
    <source>
        <dbReference type="ARBA" id="ARBA00023155"/>
    </source>
</evidence>
<dbReference type="AlphaFoldDB" id="A0A0C2J9A6"/>
<evidence type="ECO:0000256" key="9">
    <source>
        <dbReference type="SAM" id="MobiDB-lite"/>
    </source>
</evidence>
<dbReference type="PANTHER" id="PTHR45793">
    <property type="entry name" value="HOMEOBOX PROTEIN"/>
    <property type="match status" value="1"/>
</dbReference>
<organism evidence="11 12">
    <name type="scientific">Thelohanellus kitauei</name>
    <name type="common">Myxosporean</name>
    <dbReference type="NCBI Taxonomy" id="669202"/>
    <lineage>
        <taxon>Eukaryota</taxon>
        <taxon>Metazoa</taxon>
        <taxon>Cnidaria</taxon>
        <taxon>Myxozoa</taxon>
        <taxon>Myxosporea</taxon>
        <taxon>Bivalvulida</taxon>
        <taxon>Platysporina</taxon>
        <taxon>Myxobolidae</taxon>
        <taxon>Thelohanellus</taxon>
    </lineage>
</organism>
<accession>A0A0C2J9A6</accession>
<keyword evidence="4 7" id="KW-0238">DNA-binding</keyword>
<comment type="caution">
    <text evidence="11">The sequence shown here is derived from an EMBL/GenBank/DDBJ whole genome shotgun (WGS) entry which is preliminary data.</text>
</comment>
<proteinExistence type="predicted"/>
<keyword evidence="3" id="KW-0524">Neurogenesis</keyword>
<dbReference type="SUPFAM" id="SSF46689">
    <property type="entry name" value="Homeodomain-like"/>
    <property type="match status" value="1"/>
</dbReference>
<keyword evidence="2" id="KW-0217">Developmental protein</keyword>
<reference evidence="11 12" key="1">
    <citation type="journal article" date="2014" name="Genome Biol. Evol.">
        <title>The genome of the myxosporean Thelohanellus kitauei shows adaptations to nutrient acquisition within its fish host.</title>
        <authorList>
            <person name="Yang Y."/>
            <person name="Xiong J."/>
            <person name="Zhou Z."/>
            <person name="Huo F."/>
            <person name="Miao W."/>
            <person name="Ran C."/>
            <person name="Liu Y."/>
            <person name="Zhang J."/>
            <person name="Feng J."/>
            <person name="Wang M."/>
            <person name="Wang M."/>
            <person name="Wang L."/>
            <person name="Yao B."/>
        </authorList>
    </citation>
    <scope>NUCLEOTIDE SEQUENCE [LARGE SCALE GENOMIC DNA]</scope>
    <source>
        <strain evidence="11">Wuqing</strain>
    </source>
</reference>
<evidence type="ECO:0000256" key="2">
    <source>
        <dbReference type="ARBA" id="ARBA00022473"/>
    </source>
</evidence>